<dbReference type="RefSeq" id="XP_004347283.1">
    <property type="nucleotide sequence ID" value="XM_004347233.2"/>
</dbReference>
<sequence length="462" mass="48917">MRFDHPNNLLLRYHPSPIHTVLASAIVILPHPSEHSASSARSSMTSRIVAAASVPPETVELLHESLAHGADVNATDQYGVSPLHLACCSDSFLEILSLLLERGANIAARTSFSSTPLHWAARHASLQTAQRLVEAGADILARDRHGWLPLHDAAAAGSGEMVRFLLEQLRLQHAAVVVNGLVGQLKNNTSGNVVACMPSREEELAHLAPGLDPSVLKPEPDEDVVRSRLELERSESQQQLPECCLDAQKALPVVHSIREFCRCVGRTISDPMLGNPCCGGGDSRSEQGPLTARTSPVPHVDDRDMYGSTPLHVAAAFDKIATVRELVYSGGADVHALNHDGLTPLHKAVIAAPVVNSEASILVARELLLAGACAHARKLKKPPLGGQAPSSASANIIEAGSGGCAVAQTSPCEPSGTLNFAGPSCLHIAAMQGNVWMCRLLLECKVNPDVTFVGTHRGLNAS</sequence>
<gene>
    <name evidence="5" type="ORF">CAOG_004536</name>
</gene>
<dbReference type="EMBL" id="KE346366">
    <property type="protein sequence ID" value="KJE93793.1"/>
    <property type="molecule type" value="Genomic_DNA"/>
</dbReference>
<dbReference type="OMA" id="HWAARHA"/>
<dbReference type="PhylomeDB" id="A0A0D2WRF1"/>
<evidence type="ECO:0000256" key="4">
    <source>
        <dbReference type="SAM" id="MobiDB-lite"/>
    </source>
</evidence>
<dbReference type="PROSITE" id="PS50297">
    <property type="entry name" value="ANK_REP_REGION"/>
    <property type="match status" value="4"/>
</dbReference>
<dbReference type="PANTHER" id="PTHR24201">
    <property type="entry name" value="ANK_REP_REGION DOMAIN-CONTAINING PROTEIN"/>
    <property type="match status" value="1"/>
</dbReference>
<dbReference type="Pfam" id="PF12796">
    <property type="entry name" value="Ank_2"/>
    <property type="match status" value="1"/>
</dbReference>
<dbReference type="Proteomes" id="UP000008743">
    <property type="component" value="Unassembled WGS sequence"/>
</dbReference>
<protein>
    <submittedName>
        <fullName evidence="5">Uncharacterized protein</fullName>
    </submittedName>
</protein>
<feature type="repeat" description="ANK" evidence="3">
    <location>
        <begin position="306"/>
        <end position="339"/>
    </location>
</feature>
<feature type="repeat" description="ANK" evidence="3">
    <location>
        <begin position="78"/>
        <end position="111"/>
    </location>
</feature>
<dbReference type="PROSITE" id="PS50088">
    <property type="entry name" value="ANK_REPEAT"/>
    <property type="match status" value="4"/>
</dbReference>
<dbReference type="STRING" id="595528.A0A0D2WRF1"/>
<feature type="repeat" description="ANK" evidence="3">
    <location>
        <begin position="145"/>
        <end position="167"/>
    </location>
</feature>
<name>A0A0D2WRF1_CAPO3</name>
<dbReference type="InterPro" id="IPR002110">
    <property type="entry name" value="Ankyrin_rpt"/>
</dbReference>
<dbReference type="PANTHER" id="PTHR24201:SF16">
    <property type="entry name" value="ANKYRIN-1-LIKE-RELATED"/>
    <property type="match status" value="1"/>
</dbReference>
<dbReference type="SUPFAM" id="SSF48403">
    <property type="entry name" value="Ankyrin repeat"/>
    <property type="match status" value="1"/>
</dbReference>
<evidence type="ECO:0000256" key="1">
    <source>
        <dbReference type="ARBA" id="ARBA00022737"/>
    </source>
</evidence>
<keyword evidence="1" id="KW-0677">Repeat</keyword>
<dbReference type="Pfam" id="PF00023">
    <property type="entry name" value="Ank"/>
    <property type="match status" value="1"/>
</dbReference>
<evidence type="ECO:0000313" key="6">
    <source>
        <dbReference type="Proteomes" id="UP000008743"/>
    </source>
</evidence>
<dbReference type="AlphaFoldDB" id="A0A0D2WRF1"/>
<dbReference type="Pfam" id="PF13637">
    <property type="entry name" value="Ank_4"/>
    <property type="match status" value="1"/>
</dbReference>
<dbReference type="eggNOG" id="KOG4177">
    <property type="taxonomic scope" value="Eukaryota"/>
</dbReference>
<keyword evidence="6" id="KW-1185">Reference proteome</keyword>
<dbReference type="SMART" id="SM00248">
    <property type="entry name" value="ANK"/>
    <property type="match status" value="7"/>
</dbReference>
<evidence type="ECO:0000256" key="3">
    <source>
        <dbReference type="PROSITE-ProRule" id="PRU00023"/>
    </source>
</evidence>
<proteinExistence type="predicted"/>
<dbReference type="Pfam" id="PF13606">
    <property type="entry name" value="Ank_3"/>
    <property type="match status" value="1"/>
</dbReference>
<dbReference type="InterPro" id="IPR036770">
    <property type="entry name" value="Ankyrin_rpt-contain_sf"/>
</dbReference>
<dbReference type="Gene3D" id="1.25.40.20">
    <property type="entry name" value="Ankyrin repeat-containing domain"/>
    <property type="match status" value="2"/>
</dbReference>
<feature type="repeat" description="ANK" evidence="3">
    <location>
        <begin position="112"/>
        <end position="144"/>
    </location>
</feature>
<keyword evidence="2 3" id="KW-0040">ANK repeat</keyword>
<dbReference type="OrthoDB" id="194358at2759"/>
<evidence type="ECO:0000313" key="5">
    <source>
        <dbReference type="EMBL" id="KJE93793.1"/>
    </source>
</evidence>
<dbReference type="InParanoid" id="A0A0D2WRF1"/>
<feature type="region of interest" description="Disordered" evidence="4">
    <location>
        <begin position="280"/>
        <end position="301"/>
    </location>
</feature>
<dbReference type="InterPro" id="IPR050776">
    <property type="entry name" value="Ank_Repeat/CDKN_Inhibitor"/>
</dbReference>
<evidence type="ECO:0000256" key="2">
    <source>
        <dbReference type="ARBA" id="ARBA00023043"/>
    </source>
</evidence>
<organism evidence="5 6">
    <name type="scientific">Capsaspora owczarzaki (strain ATCC 30864)</name>
    <dbReference type="NCBI Taxonomy" id="595528"/>
    <lineage>
        <taxon>Eukaryota</taxon>
        <taxon>Filasterea</taxon>
        <taxon>Capsaspora</taxon>
    </lineage>
</organism>
<accession>A0A0D2WRF1</accession>
<reference evidence="6" key="1">
    <citation type="submission" date="2011-02" db="EMBL/GenBank/DDBJ databases">
        <title>The Genome Sequence of Capsaspora owczarzaki ATCC 30864.</title>
        <authorList>
            <person name="Russ C."/>
            <person name="Cuomo C."/>
            <person name="Burger G."/>
            <person name="Gray M.W."/>
            <person name="Holland P.W.H."/>
            <person name="King N."/>
            <person name="Lang F.B.F."/>
            <person name="Roger A.J."/>
            <person name="Ruiz-Trillo I."/>
            <person name="Young S.K."/>
            <person name="Zeng Q."/>
            <person name="Gargeya S."/>
            <person name="Alvarado L."/>
            <person name="Berlin A."/>
            <person name="Chapman S.B."/>
            <person name="Chen Z."/>
            <person name="Freedman E."/>
            <person name="Gellesch M."/>
            <person name="Goldberg J."/>
            <person name="Griggs A."/>
            <person name="Gujja S."/>
            <person name="Heilman E."/>
            <person name="Heiman D."/>
            <person name="Howarth C."/>
            <person name="Mehta T."/>
            <person name="Neiman D."/>
            <person name="Pearson M."/>
            <person name="Roberts A."/>
            <person name="Saif S."/>
            <person name="Shea T."/>
            <person name="Shenoy N."/>
            <person name="Sisk P."/>
            <person name="Stolte C."/>
            <person name="Sykes S."/>
            <person name="White J."/>
            <person name="Yandava C."/>
            <person name="Haas B."/>
            <person name="Nusbaum C."/>
            <person name="Birren B."/>
        </authorList>
    </citation>
    <scope>NUCLEOTIDE SEQUENCE</scope>
    <source>
        <strain evidence="6">ATCC 30864</strain>
    </source>
</reference>